<organism evidence="1 2">
    <name type="scientific">Agrobacterium tomkonis CFBP 6623</name>
    <dbReference type="NCBI Taxonomy" id="1183432"/>
    <lineage>
        <taxon>Bacteria</taxon>
        <taxon>Pseudomonadati</taxon>
        <taxon>Pseudomonadota</taxon>
        <taxon>Alphaproteobacteria</taxon>
        <taxon>Hyphomicrobiales</taxon>
        <taxon>Rhizobiaceae</taxon>
        <taxon>Rhizobium/Agrobacterium group</taxon>
        <taxon>Agrobacterium</taxon>
        <taxon>Agrobacterium tumefaciens complex</taxon>
    </lineage>
</organism>
<evidence type="ECO:0000313" key="1">
    <source>
        <dbReference type="EMBL" id="CUX12469.1"/>
    </source>
</evidence>
<proteinExistence type="predicted"/>
<sequence>MPVGRHGTALTVELLDAGRTAGSTLSTKILNHGLFTDFTRPKTGLPKGPDVPPRHA</sequence>
<gene>
    <name evidence="1" type="ORF">AGR3A_Cc170189</name>
</gene>
<keyword evidence="2" id="KW-1185">Reference proteome</keyword>
<name>A0A1S7NW77_9HYPH</name>
<reference evidence="2" key="1">
    <citation type="submission" date="2016-01" db="EMBL/GenBank/DDBJ databases">
        <authorList>
            <person name="Regsiter A."/>
            <person name="william w."/>
        </authorList>
    </citation>
    <scope>NUCLEOTIDE SEQUENCE [LARGE SCALE GENOMIC DNA]</scope>
    <source>
        <strain evidence="2">CFBP 6623</strain>
    </source>
</reference>
<evidence type="ECO:0000313" key="2">
    <source>
        <dbReference type="Proteomes" id="UP000191988"/>
    </source>
</evidence>
<dbReference type="EMBL" id="FBWK01000009">
    <property type="protein sequence ID" value="CUX12469.1"/>
    <property type="molecule type" value="Genomic_DNA"/>
</dbReference>
<dbReference type="AlphaFoldDB" id="A0A1S7NW77"/>
<protein>
    <submittedName>
        <fullName evidence="1">Uncharacterized protein</fullName>
    </submittedName>
</protein>
<accession>A0A1S7NW77</accession>
<dbReference type="STRING" id="1183432.AGR3A_Cc170189"/>
<dbReference type="Proteomes" id="UP000191988">
    <property type="component" value="Unassembled WGS sequence"/>
</dbReference>